<dbReference type="EMBL" id="GEMB01007683">
    <property type="protein sequence ID" value="JAR95757.1"/>
    <property type="molecule type" value="Transcribed_RNA"/>
</dbReference>
<accession>A0A161MG73</accession>
<organism evidence="1">
    <name type="scientific">Triatoma infestans</name>
    <name type="common">Assassin bug</name>
    <dbReference type="NCBI Taxonomy" id="30076"/>
    <lineage>
        <taxon>Eukaryota</taxon>
        <taxon>Metazoa</taxon>
        <taxon>Ecdysozoa</taxon>
        <taxon>Arthropoda</taxon>
        <taxon>Hexapoda</taxon>
        <taxon>Insecta</taxon>
        <taxon>Pterygota</taxon>
        <taxon>Neoptera</taxon>
        <taxon>Paraneoptera</taxon>
        <taxon>Hemiptera</taxon>
        <taxon>Heteroptera</taxon>
        <taxon>Panheteroptera</taxon>
        <taxon>Cimicomorpha</taxon>
        <taxon>Reduviidae</taxon>
        <taxon>Triatominae</taxon>
        <taxon>Triatoma</taxon>
    </lineage>
</organism>
<dbReference type="AlphaFoldDB" id="A0A161MG73"/>
<protein>
    <submittedName>
        <fullName evidence="1">Uncharacterized protein</fullName>
    </submittedName>
</protein>
<name>A0A161MG73_TRIIF</name>
<reference evidence="1" key="1">
    <citation type="submission" date="2016-04" db="EMBL/GenBank/DDBJ databases">
        <authorList>
            <person name="Calderon-Fernandez G.M.Sr."/>
        </authorList>
    </citation>
    <scope>NUCLEOTIDE SEQUENCE</scope>
    <source>
        <strain evidence="1">Int1</strain>
        <tissue evidence="1">Integument</tissue>
    </source>
</reference>
<reference evidence="1" key="2">
    <citation type="journal article" date="2017" name="J. Med. Entomol.">
        <title>Transcriptome Analysis of the Triatoma infestans (Hemiptera: Reduviidae) Integument.</title>
        <authorList>
            <person name="Calderon-Fernandez G.M."/>
            <person name="Moriconi D.E."/>
            <person name="Dulbecco A.B."/>
            <person name="Juarez M.P."/>
        </authorList>
    </citation>
    <scope>NUCLEOTIDE SEQUENCE</scope>
    <source>
        <strain evidence="1">Int1</strain>
        <tissue evidence="1">Integument</tissue>
    </source>
</reference>
<proteinExistence type="predicted"/>
<evidence type="ECO:0000313" key="1">
    <source>
        <dbReference type="EMBL" id="JAR95757.1"/>
    </source>
</evidence>
<sequence length="103" mass="12095">MPSKMAPLKPVRTLYDLSLDSVLETVHTYVVKRQGELGKYRKFFINVLHGAIRETLIERAVNMYSSNILDVIRYNRIIGRFLNKTTANYANSPSRWFITRRLF</sequence>